<proteinExistence type="predicted"/>
<dbReference type="Proteomes" id="UP000251960">
    <property type="component" value="Chromosome 8"/>
</dbReference>
<feature type="non-terminal residue" evidence="1">
    <location>
        <position position="1"/>
    </location>
</feature>
<accession>A0A3L6DM87</accession>
<dbReference type="AlphaFoldDB" id="A0A3L6DM87"/>
<organism evidence="1 2">
    <name type="scientific">Zea mays</name>
    <name type="common">Maize</name>
    <dbReference type="NCBI Taxonomy" id="4577"/>
    <lineage>
        <taxon>Eukaryota</taxon>
        <taxon>Viridiplantae</taxon>
        <taxon>Streptophyta</taxon>
        <taxon>Embryophyta</taxon>
        <taxon>Tracheophyta</taxon>
        <taxon>Spermatophyta</taxon>
        <taxon>Magnoliopsida</taxon>
        <taxon>Liliopsida</taxon>
        <taxon>Poales</taxon>
        <taxon>Poaceae</taxon>
        <taxon>PACMAD clade</taxon>
        <taxon>Panicoideae</taxon>
        <taxon>Andropogonodae</taxon>
        <taxon>Andropogoneae</taxon>
        <taxon>Tripsacinae</taxon>
        <taxon>Zea</taxon>
    </lineage>
</organism>
<evidence type="ECO:0000313" key="2">
    <source>
        <dbReference type="Proteomes" id="UP000251960"/>
    </source>
</evidence>
<protein>
    <submittedName>
        <fullName evidence="1">Uncharacterized protein</fullName>
    </submittedName>
</protein>
<sequence length="47" mass="4961">RRRRRRRYGGVGSPRHELWAVALPIVFLGLGCGGRGDGVEGVGSGAV</sequence>
<name>A0A3L6DM87_MAIZE</name>
<comment type="caution">
    <text evidence="1">The sequence shown here is derived from an EMBL/GenBank/DDBJ whole genome shotgun (WGS) entry which is preliminary data.</text>
</comment>
<gene>
    <name evidence="1" type="ORF">Zm00014a_005835</name>
</gene>
<evidence type="ECO:0000313" key="1">
    <source>
        <dbReference type="EMBL" id="PWZ09685.1"/>
    </source>
</evidence>
<dbReference type="EMBL" id="NCVQ01000009">
    <property type="protein sequence ID" value="PWZ09685.1"/>
    <property type="molecule type" value="Genomic_DNA"/>
</dbReference>
<reference evidence="1 2" key="1">
    <citation type="journal article" date="2018" name="Nat. Genet.">
        <title>Extensive intraspecific gene order and gene structural variations between Mo17 and other maize genomes.</title>
        <authorList>
            <person name="Sun S."/>
            <person name="Zhou Y."/>
            <person name="Chen J."/>
            <person name="Shi J."/>
            <person name="Zhao H."/>
            <person name="Zhao H."/>
            <person name="Song W."/>
            <person name="Zhang M."/>
            <person name="Cui Y."/>
            <person name="Dong X."/>
            <person name="Liu H."/>
            <person name="Ma X."/>
            <person name="Jiao Y."/>
            <person name="Wang B."/>
            <person name="Wei X."/>
            <person name="Stein J.C."/>
            <person name="Glaubitz J.C."/>
            <person name="Lu F."/>
            <person name="Yu G."/>
            <person name="Liang C."/>
            <person name="Fengler K."/>
            <person name="Li B."/>
            <person name="Rafalski A."/>
            <person name="Schnable P.S."/>
            <person name="Ware D.H."/>
            <person name="Buckler E.S."/>
            <person name="Lai J."/>
        </authorList>
    </citation>
    <scope>NUCLEOTIDE SEQUENCE [LARGE SCALE GENOMIC DNA]</scope>
    <source>
        <strain evidence="2">cv. Missouri 17</strain>
        <tissue evidence="1">Seedling</tissue>
    </source>
</reference>